<dbReference type="Gene3D" id="3.30.890.10">
    <property type="entry name" value="Methyl-cpg-binding Protein 2, Chain A"/>
    <property type="match status" value="1"/>
</dbReference>
<gene>
    <name evidence="15" type="primary">Mbd4</name>
    <name evidence="15" type="ORF">AWC38_SpisGene15651</name>
</gene>
<dbReference type="Pfam" id="PF00730">
    <property type="entry name" value="HhH-GPD"/>
    <property type="match status" value="1"/>
</dbReference>
<dbReference type="PROSITE" id="PS50982">
    <property type="entry name" value="MBD"/>
    <property type="match status" value="1"/>
</dbReference>
<dbReference type="Proteomes" id="UP000225706">
    <property type="component" value="Unassembled WGS sequence"/>
</dbReference>
<comment type="caution">
    <text evidence="15">The sequence shown here is derived from an EMBL/GenBank/DDBJ whole genome shotgun (WGS) entry which is preliminary data.</text>
</comment>
<dbReference type="InterPro" id="IPR011257">
    <property type="entry name" value="DNA_glycosylase"/>
</dbReference>
<dbReference type="CDD" id="cd00122">
    <property type="entry name" value="MBD"/>
    <property type="match status" value="1"/>
</dbReference>
<dbReference type="GO" id="GO:0006284">
    <property type="term" value="P:base-excision repair"/>
    <property type="evidence" value="ECO:0007669"/>
    <property type="project" value="InterPro"/>
</dbReference>
<organism evidence="15 16">
    <name type="scientific">Stylophora pistillata</name>
    <name type="common">Smooth cauliflower coral</name>
    <dbReference type="NCBI Taxonomy" id="50429"/>
    <lineage>
        <taxon>Eukaryota</taxon>
        <taxon>Metazoa</taxon>
        <taxon>Cnidaria</taxon>
        <taxon>Anthozoa</taxon>
        <taxon>Hexacorallia</taxon>
        <taxon>Scleractinia</taxon>
        <taxon>Astrocoeniina</taxon>
        <taxon>Pocilloporidae</taxon>
        <taxon>Stylophora</taxon>
    </lineage>
</organism>
<evidence type="ECO:0000313" key="15">
    <source>
        <dbReference type="EMBL" id="PFX19930.1"/>
    </source>
</evidence>
<proteinExistence type="predicted"/>
<feature type="region of interest" description="Disordered" evidence="13">
    <location>
        <begin position="154"/>
        <end position="199"/>
    </location>
</feature>
<dbReference type="PANTHER" id="PTHR15074">
    <property type="entry name" value="METHYL-CPG-BINDING PROTEIN"/>
    <property type="match status" value="1"/>
</dbReference>
<dbReference type="EMBL" id="LSMT01000338">
    <property type="protein sequence ID" value="PFX19930.1"/>
    <property type="molecule type" value="Genomic_DNA"/>
</dbReference>
<comment type="subunit">
    <text evidence="9">Interacts with MLH1.</text>
</comment>
<feature type="compositionally biased region" description="Basic residues" evidence="13">
    <location>
        <begin position="187"/>
        <end position="197"/>
    </location>
</feature>
<evidence type="ECO:0000256" key="10">
    <source>
        <dbReference type="ARBA" id="ARBA00069821"/>
    </source>
</evidence>
<keyword evidence="4" id="KW-0378">Hydrolase</keyword>
<dbReference type="SUPFAM" id="SSF54171">
    <property type="entry name" value="DNA-binding domain"/>
    <property type="match status" value="1"/>
</dbReference>
<evidence type="ECO:0000256" key="9">
    <source>
        <dbReference type="ARBA" id="ARBA00062707"/>
    </source>
</evidence>
<evidence type="ECO:0000259" key="14">
    <source>
        <dbReference type="PROSITE" id="PS50982"/>
    </source>
</evidence>
<dbReference type="SMART" id="SM00391">
    <property type="entry name" value="MBD"/>
    <property type="match status" value="1"/>
</dbReference>
<keyword evidence="2" id="KW-0597">Phosphoprotein</keyword>
<protein>
    <recommendedName>
        <fullName evidence="10">Methyl-CpG-binding domain protein 4</fullName>
    </recommendedName>
    <alternativeName>
        <fullName evidence="11">Methyl-CpG-binding protein MBD4</fullName>
    </alternativeName>
    <alternativeName>
        <fullName evidence="12">Mismatch-specific DNA N-glycosylase</fullName>
    </alternativeName>
</protein>
<accession>A0A2B4RTQ0</accession>
<evidence type="ECO:0000256" key="3">
    <source>
        <dbReference type="ARBA" id="ARBA00022763"/>
    </source>
</evidence>
<comment type="function">
    <text evidence="8">Mismatch-specific DNA N-glycosylase involved in DNA repair. Has thymine glycosylase activity and is specific for G:T mismatches within methylated and unmethylated CpG sites. Can also remove uracil or 5-fluorouracil in G:U mismatches. Has no lyase activity. Was first identified as methyl-CpG-binding protein.</text>
</comment>
<dbReference type="AlphaFoldDB" id="A0A2B4RTQ0"/>
<evidence type="ECO:0000256" key="5">
    <source>
        <dbReference type="ARBA" id="ARBA00023125"/>
    </source>
</evidence>
<dbReference type="InterPro" id="IPR001739">
    <property type="entry name" value="Methyl_CpG_DNA-bd"/>
</dbReference>
<sequence length="351" mass="40545">MYASSGVTGWKKVFTQRKSGKTKGKLDIYIISPEGRKFRSRAELQRYLVSRTTEESHLSIEDFDFGVSNSLKFSSADRISSGYNDLPEAMKRETPQDDVGNKHEFTQQRTLNTQKTSPYFPKTNTFRREVKQHRTLKRRLRSESVSGNRARVIHTKRARKSKTDESRKSLFGKRKVARKQTADAYKHRTISSKRKSRNSNTLRLTETIGIDENTNCGNQAGNEITTTTVSSQYFKSSDPVSINSKFAPKWIPPKSPFNLIQESLFHDPWKLLVATIFLNRTTGKKAIPIMWEFFKKYPDPEVTRMADWKGIAELLQPLGLHEKRAKIIIRFSEEFLTKDWTYPNELHGIGK</sequence>
<dbReference type="PANTHER" id="PTHR15074:SF0">
    <property type="entry name" value="METHYL-CPG-BINDING DOMAIN PROTEIN 4-LIKE PROTEIN"/>
    <property type="match status" value="1"/>
</dbReference>
<evidence type="ECO:0000313" key="16">
    <source>
        <dbReference type="Proteomes" id="UP000225706"/>
    </source>
</evidence>
<dbReference type="FunFam" id="1.10.340.30:FF:000051">
    <property type="entry name" value="Methyl-CpG-binding domain protein 4"/>
    <property type="match status" value="1"/>
</dbReference>
<dbReference type="GO" id="GO:0003677">
    <property type="term" value="F:DNA binding"/>
    <property type="evidence" value="ECO:0007669"/>
    <property type="project" value="UniProtKB-KW"/>
</dbReference>
<reference evidence="16" key="1">
    <citation type="journal article" date="2017" name="bioRxiv">
        <title>Comparative analysis of the genomes of Stylophora pistillata and Acropora digitifera provides evidence for extensive differences between species of corals.</title>
        <authorList>
            <person name="Voolstra C.R."/>
            <person name="Li Y."/>
            <person name="Liew Y.J."/>
            <person name="Baumgarten S."/>
            <person name="Zoccola D."/>
            <person name="Flot J.-F."/>
            <person name="Tambutte S."/>
            <person name="Allemand D."/>
            <person name="Aranda M."/>
        </authorList>
    </citation>
    <scope>NUCLEOTIDE SEQUENCE [LARGE SCALE GENOMIC DNA]</scope>
</reference>
<feature type="domain" description="MBD" evidence="14">
    <location>
        <begin position="1"/>
        <end position="70"/>
    </location>
</feature>
<keyword evidence="7" id="KW-0539">Nucleus</keyword>
<evidence type="ECO:0000256" key="13">
    <source>
        <dbReference type="SAM" id="MobiDB-lite"/>
    </source>
</evidence>
<dbReference type="Pfam" id="PF01429">
    <property type="entry name" value="MBD"/>
    <property type="match status" value="1"/>
</dbReference>
<keyword evidence="5" id="KW-0238">DNA-binding</keyword>
<name>A0A2B4RTQ0_STYPI</name>
<evidence type="ECO:0000256" key="4">
    <source>
        <dbReference type="ARBA" id="ARBA00022801"/>
    </source>
</evidence>
<keyword evidence="3" id="KW-0227">DNA damage</keyword>
<keyword evidence="16" id="KW-1185">Reference proteome</keyword>
<dbReference type="Gene3D" id="1.10.340.30">
    <property type="entry name" value="Hypothetical protein, domain 2"/>
    <property type="match status" value="1"/>
</dbReference>
<comment type="subcellular location">
    <subcellularLocation>
        <location evidence="1">Nucleus</location>
    </subcellularLocation>
</comment>
<evidence type="ECO:0000256" key="12">
    <source>
        <dbReference type="ARBA" id="ARBA00083330"/>
    </source>
</evidence>
<dbReference type="SUPFAM" id="SSF48150">
    <property type="entry name" value="DNA-glycosylase"/>
    <property type="match status" value="1"/>
</dbReference>
<dbReference type="GO" id="GO:0016787">
    <property type="term" value="F:hydrolase activity"/>
    <property type="evidence" value="ECO:0007669"/>
    <property type="project" value="UniProtKB-KW"/>
</dbReference>
<evidence type="ECO:0000256" key="1">
    <source>
        <dbReference type="ARBA" id="ARBA00004123"/>
    </source>
</evidence>
<evidence type="ECO:0000256" key="11">
    <source>
        <dbReference type="ARBA" id="ARBA00076709"/>
    </source>
</evidence>
<dbReference type="OrthoDB" id="10265068at2759"/>
<dbReference type="STRING" id="50429.A0A2B4RTQ0"/>
<evidence type="ECO:0000256" key="6">
    <source>
        <dbReference type="ARBA" id="ARBA00023204"/>
    </source>
</evidence>
<evidence type="ECO:0000256" key="8">
    <source>
        <dbReference type="ARBA" id="ARBA00055831"/>
    </source>
</evidence>
<evidence type="ECO:0000256" key="7">
    <source>
        <dbReference type="ARBA" id="ARBA00023242"/>
    </source>
</evidence>
<evidence type="ECO:0000256" key="2">
    <source>
        <dbReference type="ARBA" id="ARBA00022553"/>
    </source>
</evidence>
<keyword evidence="6" id="KW-0234">DNA repair</keyword>
<dbReference type="InterPro" id="IPR003265">
    <property type="entry name" value="HhH-GPD_domain"/>
</dbReference>
<dbReference type="GO" id="GO:0005634">
    <property type="term" value="C:nucleus"/>
    <property type="evidence" value="ECO:0007669"/>
    <property type="project" value="UniProtKB-SubCell"/>
</dbReference>
<dbReference type="InterPro" id="IPR016177">
    <property type="entry name" value="DNA-bd_dom_sf"/>
</dbReference>
<dbReference type="InterPro" id="IPR045138">
    <property type="entry name" value="MeCP2/MBD4"/>
</dbReference>